<evidence type="ECO:0000313" key="5">
    <source>
        <dbReference type="Proteomes" id="UP000587527"/>
    </source>
</evidence>
<evidence type="ECO:0000313" key="4">
    <source>
        <dbReference type="EMBL" id="MBB5872561.1"/>
    </source>
</evidence>
<dbReference type="Proteomes" id="UP000587527">
    <property type="component" value="Unassembled WGS sequence"/>
</dbReference>
<keyword evidence="3" id="KW-0732">Signal</keyword>
<organism evidence="4 5">
    <name type="scientific">Allocatelliglobosispora scoriae</name>
    <dbReference type="NCBI Taxonomy" id="643052"/>
    <lineage>
        <taxon>Bacteria</taxon>
        <taxon>Bacillati</taxon>
        <taxon>Actinomycetota</taxon>
        <taxon>Actinomycetes</taxon>
        <taxon>Micromonosporales</taxon>
        <taxon>Micromonosporaceae</taxon>
        <taxon>Allocatelliglobosispora</taxon>
    </lineage>
</organism>
<feature type="compositionally biased region" description="Low complexity" evidence="1">
    <location>
        <begin position="176"/>
        <end position="185"/>
    </location>
</feature>
<accession>A0A841C102</accession>
<evidence type="ECO:0000256" key="2">
    <source>
        <dbReference type="SAM" id="Phobius"/>
    </source>
</evidence>
<keyword evidence="2" id="KW-0812">Transmembrane</keyword>
<dbReference type="EMBL" id="JACHMN010000003">
    <property type="protein sequence ID" value="MBB5872561.1"/>
    <property type="molecule type" value="Genomic_DNA"/>
</dbReference>
<feature type="region of interest" description="Disordered" evidence="1">
    <location>
        <begin position="142"/>
        <end position="207"/>
    </location>
</feature>
<protein>
    <recommendedName>
        <fullName evidence="6">Flagellar hook-length control protein FliK</fullName>
    </recommendedName>
</protein>
<feature type="chain" id="PRO_5038409708" description="Flagellar hook-length control protein FliK" evidence="3">
    <location>
        <begin position="23"/>
        <end position="263"/>
    </location>
</feature>
<name>A0A841C102_9ACTN</name>
<feature type="signal peptide" evidence="3">
    <location>
        <begin position="1"/>
        <end position="22"/>
    </location>
</feature>
<feature type="compositionally biased region" description="Pro residues" evidence="1">
    <location>
        <begin position="151"/>
        <end position="165"/>
    </location>
</feature>
<keyword evidence="2" id="KW-1133">Transmembrane helix</keyword>
<evidence type="ECO:0000256" key="1">
    <source>
        <dbReference type="SAM" id="MobiDB-lite"/>
    </source>
</evidence>
<proteinExistence type="predicted"/>
<gene>
    <name evidence="4" type="ORF">F4553_005995</name>
</gene>
<reference evidence="4 5" key="1">
    <citation type="submission" date="2020-08" db="EMBL/GenBank/DDBJ databases">
        <title>Sequencing the genomes of 1000 actinobacteria strains.</title>
        <authorList>
            <person name="Klenk H.-P."/>
        </authorList>
    </citation>
    <scope>NUCLEOTIDE SEQUENCE [LARGE SCALE GENOMIC DNA]</scope>
    <source>
        <strain evidence="4 5">DSM 45362</strain>
    </source>
</reference>
<comment type="caution">
    <text evidence="4">The sequence shown here is derived from an EMBL/GenBank/DDBJ whole genome shotgun (WGS) entry which is preliminary data.</text>
</comment>
<keyword evidence="2" id="KW-0472">Membrane</keyword>
<dbReference type="AlphaFoldDB" id="A0A841C102"/>
<feature type="compositionally biased region" description="Low complexity" evidence="1">
    <location>
        <begin position="193"/>
        <end position="207"/>
    </location>
</feature>
<keyword evidence="5" id="KW-1185">Reference proteome</keyword>
<evidence type="ECO:0000256" key="3">
    <source>
        <dbReference type="SAM" id="SignalP"/>
    </source>
</evidence>
<evidence type="ECO:0008006" key="6">
    <source>
        <dbReference type="Google" id="ProtNLM"/>
    </source>
</evidence>
<feature type="transmembrane region" description="Helical" evidence="2">
    <location>
        <begin position="234"/>
        <end position="255"/>
    </location>
</feature>
<sequence length="263" mass="25511">MMRSRIIAGLALSVVAAGLAVAGPAAPARAAACSGATGVTVVVDFGSLGGGIKTGCASGDPATGLAALRGAGFTTTGTQKWGPAFVCRIDGKPGAADEPCVNTPPSSAYWSYWHADRGGSWSYSNLGATAYDPKAGTVEGWAFGSGGRPGISPPAKPSAPKPSPSAKPASPRPEVSPARPTPGATGTPGGVAGSSAVPSASPVPVAVTSSPVGVATEVVSPVVAEVDAQRGGGFTGVAVAGVIIAVLAGLGVWTARRRRLDGS</sequence>